<keyword evidence="1" id="KW-0540">Nuclease</keyword>
<keyword evidence="2" id="KW-0479">Metal-binding</keyword>
<dbReference type="PANTHER" id="PTHR42648:SF11">
    <property type="entry name" value="TRANSPOSON TY4-P GAG-POL POLYPROTEIN"/>
    <property type="match status" value="1"/>
</dbReference>
<dbReference type="InterPro" id="IPR001584">
    <property type="entry name" value="Integrase_cat-core"/>
</dbReference>
<evidence type="ECO:0000313" key="12">
    <source>
        <dbReference type="EMBL" id="KAH0778977.1"/>
    </source>
</evidence>
<keyword evidence="8" id="KW-0239">DNA-directed DNA polymerase</keyword>
<comment type="caution">
    <text evidence="12">The sequence shown here is derived from an EMBL/GenBank/DDBJ whole genome shotgun (WGS) entry which is preliminary data.</text>
</comment>
<keyword evidence="9" id="KW-0233">DNA recombination</keyword>
<protein>
    <recommendedName>
        <fullName evidence="11">Integrase catalytic domain-containing protein</fullName>
    </recommendedName>
</protein>
<keyword evidence="4" id="KW-0378">Hydrolase</keyword>
<dbReference type="Pfam" id="PF13966">
    <property type="entry name" value="zf-RVT"/>
    <property type="match status" value="1"/>
</dbReference>
<accession>A0ABQ7WE19</accession>
<evidence type="ECO:0000256" key="10">
    <source>
        <dbReference type="SAM" id="MobiDB-lite"/>
    </source>
</evidence>
<evidence type="ECO:0000259" key="11">
    <source>
        <dbReference type="PROSITE" id="PS50994"/>
    </source>
</evidence>
<sequence>MIFSKCKSYDAATEVDPKQDVWIIRKILKAKETVAQAGYNHEEFVQSRSFRIKTMYNALRGNLPKVSWERLECSNFGYPKWIFHLTMVVHGKLYTRDRLAKWKVSTSTTCTLLEDDEESTEHLFFQCTYSANLWRRRLKTTMEPDSKITYHLVTKEIVVVKVLRILTPKFEHIVAAIEESHDLSDYTFDELMSSLQVHEERLLRCGFQGRGRGRGKGRNRDRGGSNEEKQNTMFLCNYCRKLDIGGEFLSKEFSSFCKENGIHRELTTPYTPEQNGAAERKNHTVVEMGRSMMEGRGVLKCFWAEVVVTAVYLLNISPAKAVFNQTPYEAWRDASWYFNSTNESSNIQLLPSDDIVDQEYVADPLLASPSTTSSIAPETSPILEKSYVEPTPLRRSTRDRK</sequence>
<name>A0ABQ7WE19_SOLTU</name>
<evidence type="ECO:0000256" key="5">
    <source>
        <dbReference type="ARBA" id="ARBA00022842"/>
    </source>
</evidence>
<feature type="compositionally biased region" description="Polar residues" evidence="10">
    <location>
        <begin position="368"/>
        <end position="377"/>
    </location>
</feature>
<proteinExistence type="predicted"/>
<evidence type="ECO:0000256" key="4">
    <source>
        <dbReference type="ARBA" id="ARBA00022801"/>
    </source>
</evidence>
<evidence type="ECO:0000313" key="13">
    <source>
        <dbReference type="Proteomes" id="UP000826656"/>
    </source>
</evidence>
<evidence type="ECO:0000256" key="9">
    <source>
        <dbReference type="ARBA" id="ARBA00023172"/>
    </source>
</evidence>
<gene>
    <name evidence="12" type="ORF">KY290_005404</name>
</gene>
<evidence type="ECO:0000256" key="6">
    <source>
        <dbReference type="ARBA" id="ARBA00022908"/>
    </source>
</evidence>
<dbReference type="EMBL" id="JAIVGD010000002">
    <property type="protein sequence ID" value="KAH0778977.1"/>
    <property type="molecule type" value="Genomic_DNA"/>
</dbReference>
<dbReference type="InterPro" id="IPR036397">
    <property type="entry name" value="RNaseH_sf"/>
</dbReference>
<evidence type="ECO:0000256" key="8">
    <source>
        <dbReference type="ARBA" id="ARBA00022932"/>
    </source>
</evidence>
<keyword evidence="8" id="KW-0548">Nucleotidyltransferase</keyword>
<evidence type="ECO:0000256" key="1">
    <source>
        <dbReference type="ARBA" id="ARBA00022722"/>
    </source>
</evidence>
<dbReference type="PROSITE" id="PS50994">
    <property type="entry name" value="INTEGRASE"/>
    <property type="match status" value="1"/>
</dbReference>
<dbReference type="InterPro" id="IPR012337">
    <property type="entry name" value="RNaseH-like_sf"/>
</dbReference>
<feature type="region of interest" description="Disordered" evidence="10">
    <location>
        <begin position="367"/>
        <end position="401"/>
    </location>
</feature>
<evidence type="ECO:0000256" key="2">
    <source>
        <dbReference type="ARBA" id="ARBA00022723"/>
    </source>
</evidence>
<dbReference type="Proteomes" id="UP000826656">
    <property type="component" value="Unassembled WGS sequence"/>
</dbReference>
<keyword evidence="13" id="KW-1185">Reference proteome</keyword>
<evidence type="ECO:0000256" key="3">
    <source>
        <dbReference type="ARBA" id="ARBA00022759"/>
    </source>
</evidence>
<keyword evidence="3" id="KW-0255">Endonuclease</keyword>
<keyword evidence="8" id="KW-0808">Transferase</keyword>
<keyword evidence="6" id="KW-0229">DNA integration</keyword>
<dbReference type="Gene3D" id="3.30.420.10">
    <property type="entry name" value="Ribonuclease H-like superfamily/Ribonuclease H"/>
    <property type="match status" value="1"/>
</dbReference>
<organism evidence="12 13">
    <name type="scientific">Solanum tuberosum</name>
    <name type="common">Potato</name>
    <dbReference type="NCBI Taxonomy" id="4113"/>
    <lineage>
        <taxon>Eukaryota</taxon>
        <taxon>Viridiplantae</taxon>
        <taxon>Streptophyta</taxon>
        <taxon>Embryophyta</taxon>
        <taxon>Tracheophyta</taxon>
        <taxon>Spermatophyta</taxon>
        <taxon>Magnoliopsida</taxon>
        <taxon>eudicotyledons</taxon>
        <taxon>Gunneridae</taxon>
        <taxon>Pentapetalae</taxon>
        <taxon>asterids</taxon>
        <taxon>lamiids</taxon>
        <taxon>Solanales</taxon>
        <taxon>Solanaceae</taxon>
        <taxon>Solanoideae</taxon>
        <taxon>Solaneae</taxon>
        <taxon>Solanum</taxon>
    </lineage>
</organism>
<evidence type="ECO:0000256" key="7">
    <source>
        <dbReference type="ARBA" id="ARBA00022918"/>
    </source>
</evidence>
<dbReference type="PANTHER" id="PTHR42648">
    <property type="entry name" value="TRANSPOSASE, PUTATIVE-RELATED"/>
    <property type="match status" value="1"/>
</dbReference>
<dbReference type="InterPro" id="IPR039537">
    <property type="entry name" value="Retrotran_Ty1/copia-like"/>
</dbReference>
<dbReference type="SUPFAM" id="SSF53098">
    <property type="entry name" value="Ribonuclease H-like"/>
    <property type="match status" value="1"/>
</dbReference>
<dbReference type="InterPro" id="IPR026960">
    <property type="entry name" value="RVT-Znf"/>
</dbReference>
<reference evidence="12 13" key="1">
    <citation type="journal article" date="2021" name="bioRxiv">
        <title>Chromosome-scale and haplotype-resolved genome assembly of a tetraploid potato cultivar.</title>
        <authorList>
            <person name="Sun H."/>
            <person name="Jiao W.-B."/>
            <person name="Krause K."/>
            <person name="Campoy J.A."/>
            <person name="Goel M."/>
            <person name="Folz-Donahue K."/>
            <person name="Kukat C."/>
            <person name="Huettel B."/>
            <person name="Schneeberger K."/>
        </authorList>
    </citation>
    <scope>NUCLEOTIDE SEQUENCE [LARGE SCALE GENOMIC DNA]</scope>
    <source>
        <strain evidence="12">SolTubOtavaFocal</strain>
        <tissue evidence="12">Leaves</tissue>
    </source>
</reference>
<keyword evidence="7" id="KW-0695">RNA-directed DNA polymerase</keyword>
<feature type="domain" description="Integrase catalytic" evidence="11">
    <location>
        <begin position="243"/>
        <end position="335"/>
    </location>
</feature>
<keyword evidence="5" id="KW-0460">Magnesium</keyword>